<dbReference type="PANTHER" id="PTHR14859:SF15">
    <property type="entry name" value="ENDONUCLEASE_EXONUCLEASE_PHOSPHATASE DOMAIN-CONTAINING PROTEIN"/>
    <property type="match status" value="1"/>
</dbReference>
<feature type="signal peptide" evidence="1">
    <location>
        <begin position="1"/>
        <end position="20"/>
    </location>
</feature>
<dbReference type="Pfam" id="PF03372">
    <property type="entry name" value="Exo_endo_phos"/>
    <property type="match status" value="1"/>
</dbReference>
<keyword evidence="3" id="KW-0540">Nuclease</keyword>
<dbReference type="GO" id="GO:0004519">
    <property type="term" value="F:endonuclease activity"/>
    <property type="evidence" value="ECO:0007669"/>
    <property type="project" value="UniProtKB-KW"/>
</dbReference>
<dbReference type="Gene3D" id="3.60.10.10">
    <property type="entry name" value="Endonuclease/exonuclease/phosphatase"/>
    <property type="match status" value="1"/>
</dbReference>
<dbReference type="PANTHER" id="PTHR14859">
    <property type="entry name" value="CALCOFLUOR WHITE HYPERSENSITIVE PROTEIN PRECURSOR"/>
    <property type="match status" value="1"/>
</dbReference>
<organism evidence="3 4">
    <name type="scientific">Labedaea rhizosphaerae</name>
    <dbReference type="NCBI Taxonomy" id="598644"/>
    <lineage>
        <taxon>Bacteria</taxon>
        <taxon>Bacillati</taxon>
        <taxon>Actinomycetota</taxon>
        <taxon>Actinomycetes</taxon>
        <taxon>Pseudonocardiales</taxon>
        <taxon>Pseudonocardiaceae</taxon>
        <taxon>Labedaea</taxon>
    </lineage>
</organism>
<dbReference type="OrthoDB" id="155529at2"/>
<protein>
    <submittedName>
        <fullName evidence="3">Endonuclease/exonuclease/phosphatase family metal-dependent hydrolase</fullName>
    </submittedName>
</protein>
<feature type="domain" description="Endonuclease/exonuclease/phosphatase" evidence="2">
    <location>
        <begin position="38"/>
        <end position="269"/>
    </location>
</feature>
<dbReference type="EMBL" id="SNXZ01000002">
    <property type="protein sequence ID" value="TDQ01109.1"/>
    <property type="molecule type" value="Genomic_DNA"/>
</dbReference>
<sequence length="281" mass="29936">MRPRLLALATAFVVAGSVAAATPAAASGFPHVAPLRVMAYNIHSAIGEDGVLDVDRTAATIAAQHPDVVGLEEVDVNWATRSNYLDEARELAQRLHMHVFFAPIYDLPPDRPGAPNRQFGVAVLTRLPVLATENHPITRLSTQDPNPVPAPAPGFGEVVVNDRGVRVHVYVTHLDYRADPAVRAMQVADTLSILDSDPVGEPQILIGDFNAEPSAPELAPLLARMQDTAPAGAPTYPADVPTKKIDYVTAAGWFRVLGGSVPDTLASDHRPVVTQLLVGRG</sequence>
<proteinExistence type="predicted"/>
<dbReference type="InterPro" id="IPR051916">
    <property type="entry name" value="GPI-anchor_lipid_remodeler"/>
</dbReference>
<name>A0A4R6SJJ5_LABRH</name>
<feature type="chain" id="PRO_5020960079" evidence="1">
    <location>
        <begin position="21"/>
        <end position="281"/>
    </location>
</feature>
<dbReference type="GO" id="GO:0004527">
    <property type="term" value="F:exonuclease activity"/>
    <property type="evidence" value="ECO:0007669"/>
    <property type="project" value="UniProtKB-KW"/>
</dbReference>
<evidence type="ECO:0000256" key="1">
    <source>
        <dbReference type="SAM" id="SignalP"/>
    </source>
</evidence>
<keyword evidence="3" id="KW-0378">Hydrolase</keyword>
<dbReference type="InterPro" id="IPR036691">
    <property type="entry name" value="Endo/exonu/phosph_ase_sf"/>
</dbReference>
<evidence type="ECO:0000313" key="4">
    <source>
        <dbReference type="Proteomes" id="UP000295444"/>
    </source>
</evidence>
<keyword evidence="3" id="KW-0269">Exonuclease</keyword>
<dbReference type="GO" id="GO:0006506">
    <property type="term" value="P:GPI anchor biosynthetic process"/>
    <property type="evidence" value="ECO:0007669"/>
    <property type="project" value="TreeGrafter"/>
</dbReference>
<keyword evidence="3" id="KW-0255">Endonuclease</keyword>
<gene>
    <name evidence="3" type="ORF">EV186_102976</name>
</gene>
<dbReference type="RefSeq" id="WP_133849726.1">
    <property type="nucleotide sequence ID" value="NZ_SNXZ01000002.1"/>
</dbReference>
<accession>A0A4R6SJJ5</accession>
<dbReference type="InterPro" id="IPR005135">
    <property type="entry name" value="Endo/exonuclease/phosphatase"/>
</dbReference>
<evidence type="ECO:0000313" key="3">
    <source>
        <dbReference type="EMBL" id="TDQ01109.1"/>
    </source>
</evidence>
<dbReference type="GO" id="GO:0016020">
    <property type="term" value="C:membrane"/>
    <property type="evidence" value="ECO:0007669"/>
    <property type="project" value="GOC"/>
</dbReference>
<keyword evidence="1" id="KW-0732">Signal</keyword>
<dbReference type="SUPFAM" id="SSF56219">
    <property type="entry name" value="DNase I-like"/>
    <property type="match status" value="1"/>
</dbReference>
<evidence type="ECO:0000259" key="2">
    <source>
        <dbReference type="Pfam" id="PF03372"/>
    </source>
</evidence>
<dbReference type="Proteomes" id="UP000295444">
    <property type="component" value="Unassembled WGS sequence"/>
</dbReference>
<comment type="caution">
    <text evidence="3">The sequence shown here is derived from an EMBL/GenBank/DDBJ whole genome shotgun (WGS) entry which is preliminary data.</text>
</comment>
<reference evidence="3 4" key="1">
    <citation type="submission" date="2019-03" db="EMBL/GenBank/DDBJ databases">
        <title>Genomic Encyclopedia of Type Strains, Phase IV (KMG-IV): sequencing the most valuable type-strain genomes for metagenomic binning, comparative biology and taxonomic classification.</title>
        <authorList>
            <person name="Goeker M."/>
        </authorList>
    </citation>
    <scope>NUCLEOTIDE SEQUENCE [LARGE SCALE GENOMIC DNA]</scope>
    <source>
        <strain evidence="3 4">DSM 45361</strain>
    </source>
</reference>
<dbReference type="AlphaFoldDB" id="A0A4R6SJJ5"/>
<keyword evidence="4" id="KW-1185">Reference proteome</keyword>